<feature type="domain" description="TonB-dependent receptor plug" evidence="14">
    <location>
        <begin position="133"/>
        <end position="239"/>
    </location>
</feature>
<dbReference type="GO" id="GO:0009279">
    <property type="term" value="C:cell outer membrane"/>
    <property type="evidence" value="ECO:0007669"/>
    <property type="project" value="UniProtKB-SubCell"/>
</dbReference>
<dbReference type="Proteomes" id="UP001211522">
    <property type="component" value="Unassembled WGS sequence"/>
</dbReference>
<evidence type="ECO:0000256" key="3">
    <source>
        <dbReference type="ARBA" id="ARBA00022452"/>
    </source>
</evidence>
<dbReference type="SUPFAM" id="SSF56935">
    <property type="entry name" value="Porins"/>
    <property type="match status" value="1"/>
</dbReference>
<dbReference type="PANTHER" id="PTHR30069">
    <property type="entry name" value="TONB-DEPENDENT OUTER MEMBRANE RECEPTOR"/>
    <property type="match status" value="1"/>
</dbReference>
<evidence type="ECO:0000256" key="12">
    <source>
        <dbReference type="SAM" id="SignalP"/>
    </source>
</evidence>
<dbReference type="Proteomes" id="UP000463337">
    <property type="component" value="Unassembled WGS sequence"/>
</dbReference>
<dbReference type="InterPro" id="IPR037066">
    <property type="entry name" value="Plug_dom_sf"/>
</dbReference>
<dbReference type="Pfam" id="PF00593">
    <property type="entry name" value="TonB_dep_Rec_b-barrel"/>
    <property type="match status" value="1"/>
</dbReference>
<dbReference type="Pfam" id="PF13715">
    <property type="entry name" value="CarbopepD_reg_2"/>
    <property type="match status" value="1"/>
</dbReference>
<keyword evidence="4 10" id="KW-0812">Transmembrane</keyword>
<keyword evidence="9 10" id="KW-0998">Cell outer membrane</keyword>
<evidence type="ECO:0000313" key="17">
    <source>
        <dbReference type="Proteomes" id="UP000463337"/>
    </source>
</evidence>
<dbReference type="EMBL" id="JAQMPX010000123">
    <property type="protein sequence ID" value="MDB9140209.1"/>
    <property type="molecule type" value="Genomic_DNA"/>
</dbReference>
<keyword evidence="7 10" id="KW-0472">Membrane</keyword>
<dbReference type="InterPro" id="IPR039426">
    <property type="entry name" value="TonB-dep_rcpt-like"/>
</dbReference>
<evidence type="ECO:0000256" key="4">
    <source>
        <dbReference type="ARBA" id="ARBA00022692"/>
    </source>
</evidence>
<dbReference type="SUPFAM" id="SSF49464">
    <property type="entry name" value="Carboxypeptidase regulatory domain-like"/>
    <property type="match status" value="1"/>
</dbReference>
<comment type="similarity">
    <text evidence="10 11">Belongs to the TonB-dependent receptor family.</text>
</comment>
<dbReference type="PANTHER" id="PTHR30069:SF29">
    <property type="entry name" value="HEMOGLOBIN AND HEMOGLOBIN-HAPTOGLOBIN-BINDING PROTEIN 1-RELATED"/>
    <property type="match status" value="1"/>
</dbReference>
<keyword evidence="2 10" id="KW-0813">Transport</keyword>
<reference evidence="15" key="2">
    <citation type="submission" date="2023-01" db="EMBL/GenBank/DDBJ databases">
        <title>Human gut microbiome strain richness.</title>
        <authorList>
            <person name="Chen-Liaw A."/>
        </authorList>
    </citation>
    <scope>NUCLEOTIDE SEQUENCE</scope>
    <source>
        <strain evidence="15">D35st1_E5_D35t1_190705</strain>
    </source>
</reference>
<dbReference type="AlphaFoldDB" id="A0A3R6ARB4"/>
<dbReference type="FunFam" id="2.60.40.1120:FF:000003">
    <property type="entry name" value="Outer membrane protein Omp121"/>
    <property type="match status" value="1"/>
</dbReference>
<dbReference type="Gene3D" id="2.40.170.20">
    <property type="entry name" value="TonB-dependent receptor, beta-barrel domain"/>
    <property type="match status" value="1"/>
</dbReference>
<evidence type="ECO:0000256" key="6">
    <source>
        <dbReference type="ARBA" id="ARBA00023077"/>
    </source>
</evidence>
<evidence type="ECO:0000313" key="16">
    <source>
        <dbReference type="EMBL" id="MRY57982.1"/>
    </source>
</evidence>
<dbReference type="RefSeq" id="WP_122144653.1">
    <property type="nucleotide sequence ID" value="NZ_AP019729.1"/>
</dbReference>
<reference evidence="16 17" key="1">
    <citation type="journal article" date="2019" name="Nat. Med.">
        <title>A library of human gut bacterial isolates paired with longitudinal multiomics data enables mechanistic microbiome research.</title>
        <authorList>
            <person name="Poyet M."/>
            <person name="Groussin M."/>
            <person name="Gibbons S.M."/>
            <person name="Avila-Pacheco J."/>
            <person name="Jiang X."/>
            <person name="Kearney S.M."/>
            <person name="Perrotta A.R."/>
            <person name="Berdy B."/>
            <person name="Zhao S."/>
            <person name="Lieberman T.D."/>
            <person name="Swanson P.K."/>
            <person name="Smith M."/>
            <person name="Roesemann S."/>
            <person name="Alexander J.E."/>
            <person name="Rich S.A."/>
            <person name="Livny J."/>
            <person name="Vlamakis H."/>
            <person name="Clish C."/>
            <person name="Bullock K."/>
            <person name="Deik A."/>
            <person name="Scott J."/>
            <person name="Pierce K.A."/>
            <person name="Xavier R.J."/>
            <person name="Alm E.J."/>
        </authorList>
    </citation>
    <scope>NUCLEOTIDE SEQUENCE [LARGE SCALE GENOMIC DNA]</scope>
    <source>
        <strain evidence="16 17">BIOML-A41</strain>
    </source>
</reference>
<dbReference type="InterPro" id="IPR036942">
    <property type="entry name" value="Beta-barrel_TonB_sf"/>
</dbReference>
<evidence type="ECO:0000256" key="7">
    <source>
        <dbReference type="ARBA" id="ARBA00023136"/>
    </source>
</evidence>
<dbReference type="InterPro" id="IPR023996">
    <property type="entry name" value="TonB-dep_OMP_SusC/RagA"/>
</dbReference>
<gene>
    <name evidence="16" type="ORF">GKD59_08675</name>
    <name evidence="15" type="ORF">PN612_17110</name>
</gene>
<dbReference type="GO" id="GO:0044718">
    <property type="term" value="P:siderophore transmembrane transport"/>
    <property type="evidence" value="ECO:0007669"/>
    <property type="project" value="TreeGrafter"/>
</dbReference>
<dbReference type="InterPro" id="IPR012910">
    <property type="entry name" value="Plug_dom"/>
</dbReference>
<keyword evidence="5 12" id="KW-0732">Signal</keyword>
<feature type="domain" description="TonB-dependent receptor-like beta-barrel" evidence="13">
    <location>
        <begin position="448"/>
        <end position="1045"/>
    </location>
</feature>
<name>A0A3R6ARB4_PARDI</name>
<evidence type="ECO:0000256" key="9">
    <source>
        <dbReference type="ARBA" id="ARBA00023237"/>
    </source>
</evidence>
<dbReference type="PROSITE" id="PS52016">
    <property type="entry name" value="TONB_DEPENDENT_REC_3"/>
    <property type="match status" value="1"/>
</dbReference>
<protein>
    <submittedName>
        <fullName evidence="16">SusC/RagA family TonB-linked outer membrane protein</fullName>
    </submittedName>
    <submittedName>
        <fullName evidence="15">TonB-dependent receptor</fullName>
    </submittedName>
</protein>
<keyword evidence="6 11" id="KW-0798">TonB box</keyword>
<organism evidence="16 17">
    <name type="scientific">Parabacteroides distasonis</name>
    <dbReference type="NCBI Taxonomy" id="823"/>
    <lineage>
        <taxon>Bacteria</taxon>
        <taxon>Pseudomonadati</taxon>
        <taxon>Bacteroidota</taxon>
        <taxon>Bacteroidia</taxon>
        <taxon>Bacteroidales</taxon>
        <taxon>Tannerellaceae</taxon>
        <taxon>Parabacteroides</taxon>
    </lineage>
</organism>
<dbReference type="Pfam" id="PF07715">
    <property type="entry name" value="Plug"/>
    <property type="match status" value="1"/>
</dbReference>
<accession>A0A3R6ARB4</accession>
<evidence type="ECO:0000256" key="11">
    <source>
        <dbReference type="RuleBase" id="RU003357"/>
    </source>
</evidence>
<evidence type="ECO:0000256" key="8">
    <source>
        <dbReference type="ARBA" id="ARBA00023170"/>
    </source>
</evidence>
<comment type="subcellular location">
    <subcellularLocation>
        <location evidence="1 10">Cell outer membrane</location>
        <topology evidence="1 10">Multi-pass membrane protein</topology>
    </subcellularLocation>
</comment>
<dbReference type="InterPro" id="IPR000531">
    <property type="entry name" value="Beta-barrel_TonB"/>
</dbReference>
<dbReference type="NCBIfam" id="TIGR04057">
    <property type="entry name" value="SusC_RagA_signa"/>
    <property type="match status" value="1"/>
</dbReference>
<dbReference type="Gene3D" id="2.170.130.10">
    <property type="entry name" value="TonB-dependent receptor, plug domain"/>
    <property type="match status" value="1"/>
</dbReference>
<evidence type="ECO:0000256" key="2">
    <source>
        <dbReference type="ARBA" id="ARBA00022448"/>
    </source>
</evidence>
<dbReference type="InterPro" id="IPR023997">
    <property type="entry name" value="TonB-dep_OMP_SusC/RagA_CS"/>
</dbReference>
<evidence type="ECO:0000259" key="14">
    <source>
        <dbReference type="Pfam" id="PF07715"/>
    </source>
</evidence>
<feature type="signal peptide" evidence="12">
    <location>
        <begin position="1"/>
        <end position="32"/>
    </location>
</feature>
<proteinExistence type="inferred from homology"/>
<dbReference type="GO" id="GO:0015344">
    <property type="term" value="F:siderophore uptake transmembrane transporter activity"/>
    <property type="evidence" value="ECO:0007669"/>
    <property type="project" value="TreeGrafter"/>
</dbReference>
<evidence type="ECO:0000313" key="15">
    <source>
        <dbReference type="EMBL" id="MDB9140209.1"/>
    </source>
</evidence>
<evidence type="ECO:0000256" key="10">
    <source>
        <dbReference type="PROSITE-ProRule" id="PRU01360"/>
    </source>
</evidence>
<sequence length="1095" mass="122484">MMNKQLAFVKSGLGLALCFLMVGAGVTPPIHASNANVSISQQAKKVTGTVTDAKGEPLLGVNVVVKGTTNGTITDLDGKYSLEVEPNSILVVSYIGYVSQQIPASGSVVNVTLKEDTQNLDEVVVVGYGTQQKKDITGSVAVVDTKELLASSGSSASQQLQGKAAGVYVGASGAPGSQTMVRIRGINTINDNGPLYVIDGVSTRNQDLSSLNPNDIESMQVLKDASSAAIYGAQAANGVILITTKKGTKSGQPKLTYDGYVGVQKTGKKYDVLNSMDRLNLEWAAKANNYALLGSDEKPSHVQFGTGDKPIIPNYMTQAGAGGRQDIDPNSYSYPDNTLAPFSDTDWWDEIDRPAMMQNHQISLAGGTEKGTYNLSANYFKQDGTVIDTYYQRYQVRANTQFNVRDWLRVGENLTYSFTKDLGRTAEAAESNIYSWTYRASPFVPVYDIAGNFAGSKFAGTGNFQNPVAIKKREVGNYWTNNRIFGNLWAEVDLYRGLTFRTNFGIDYTNNYSYRMEKKNLEFSETPGDNNLEEKSGFNYRWMWTNTLTYNATFNDIHKLTVLLGTEAIRDGLGREMTGRRYNYFYEDNVDTWVLNMGENNARRIAESKYQGEFALFGMFGRVDYSFADKYLITGIVRRDGVSRFSKSNRYGVFPSVSLGWRISQESFMDNTRDWLDDLKLRVGYGQTGNSEMNRKTNYAYEYSTDPTKTNYDITGANNSTATGFRLQRYGNEDTKWEATEMYNVGLDATFLNGKFSAGLEWYSKKTTDMLIEAPYSALAGESDKPYINFGDMKNTGVDFNFNYRDTRGDWSWDINMNLSHYKNEITKLSLADDYAITKTGARLGDPICWTTKGQPISMFYGYKQEGFYETPEEVMALPPLGQTIENLEAAKRWVGKFKFADTNGDKKLNSEDRTFIGNPHPDLIMGLNASVTWKNWDFTMFWYSTIGNEIFNNTKYFTDFWLFEGNKSERMRDLSWKPGADNSKAILPVLDYQDGYSGNYSSSYYVENGSFLRLKNLVLGYTFPKELMQKATISNLRVYVQAENILTITGYSGLDPEFTNANVSEGNGSDLRRGMDMGGWPTTMRFLFGVNFAF</sequence>
<dbReference type="NCBIfam" id="TIGR04056">
    <property type="entry name" value="OMP_RagA_SusC"/>
    <property type="match status" value="1"/>
</dbReference>
<dbReference type="EMBL" id="WKLT01000006">
    <property type="protein sequence ID" value="MRY57982.1"/>
    <property type="molecule type" value="Genomic_DNA"/>
</dbReference>
<comment type="caution">
    <text evidence="16">The sequence shown here is derived from an EMBL/GenBank/DDBJ whole genome shotgun (WGS) entry which is preliminary data.</text>
</comment>
<evidence type="ECO:0000259" key="13">
    <source>
        <dbReference type="Pfam" id="PF00593"/>
    </source>
</evidence>
<keyword evidence="8 15" id="KW-0675">Receptor</keyword>
<dbReference type="InterPro" id="IPR008969">
    <property type="entry name" value="CarboxyPept-like_regulatory"/>
</dbReference>
<dbReference type="Gene3D" id="2.60.40.1120">
    <property type="entry name" value="Carboxypeptidase-like, regulatory domain"/>
    <property type="match status" value="1"/>
</dbReference>
<evidence type="ECO:0000256" key="5">
    <source>
        <dbReference type="ARBA" id="ARBA00022729"/>
    </source>
</evidence>
<feature type="chain" id="PRO_5041165279" evidence="12">
    <location>
        <begin position="33"/>
        <end position="1095"/>
    </location>
</feature>
<keyword evidence="3 10" id="KW-1134">Transmembrane beta strand</keyword>
<evidence type="ECO:0000256" key="1">
    <source>
        <dbReference type="ARBA" id="ARBA00004571"/>
    </source>
</evidence>